<feature type="non-terminal residue" evidence="1">
    <location>
        <position position="1"/>
    </location>
</feature>
<dbReference type="AlphaFoldDB" id="A0A069CXX7"/>
<organism evidence="1 2">
    <name type="scientific">Weissella oryzae (strain DSM 25784 / JCM 18191 / LMG 30913 / SG25)</name>
    <dbReference type="NCBI Taxonomy" id="1329250"/>
    <lineage>
        <taxon>Bacteria</taxon>
        <taxon>Bacillati</taxon>
        <taxon>Bacillota</taxon>
        <taxon>Bacilli</taxon>
        <taxon>Lactobacillales</taxon>
        <taxon>Lactobacillaceae</taxon>
        <taxon>Weissella</taxon>
    </lineage>
</organism>
<dbReference type="Proteomes" id="UP000030643">
    <property type="component" value="Unassembled WGS sequence"/>
</dbReference>
<dbReference type="EMBL" id="DF820526">
    <property type="protein sequence ID" value="GAK32118.1"/>
    <property type="molecule type" value="Genomic_DNA"/>
</dbReference>
<evidence type="ECO:0000313" key="2">
    <source>
        <dbReference type="Proteomes" id="UP000030643"/>
    </source>
</evidence>
<accession>A0A069CXX7</accession>
<evidence type="ECO:0000313" key="1">
    <source>
        <dbReference type="EMBL" id="GAK32118.1"/>
    </source>
</evidence>
<reference evidence="2" key="1">
    <citation type="journal article" date="2014" name="Genome Announc.">
        <title>Draft genome sequence of Weissella oryzae SG25T, isolated from fermented rice grains.</title>
        <authorList>
            <person name="Tanizawa Y."/>
            <person name="Fujisawa T."/>
            <person name="Mochizuki T."/>
            <person name="Kaminuma E."/>
            <person name="Suzuki Y."/>
            <person name="Nakamura Y."/>
            <person name="Tohno M."/>
        </authorList>
    </citation>
    <scope>NUCLEOTIDE SEQUENCE [LARGE SCALE GENOMIC DNA]</scope>
    <source>
        <strain evidence="2">DSM 25784 / JCM 18191 / LMG 30913 / SG25</strain>
    </source>
</reference>
<name>A0A069CXX7_WEIOS</name>
<sequence length="71" mass="8228">TEFNHANITTSTTLKTGDLTSTVKAEFLKDWGWDAFELKSPAKLKKRFGTDIEKDIERVGVYDTTEKFNWR</sequence>
<gene>
    <name evidence="1" type="ORF">WOSG25_430020</name>
</gene>
<protein>
    <submittedName>
        <fullName evidence="1">Prophage protein</fullName>
    </submittedName>
</protein>
<proteinExistence type="predicted"/>
<keyword evidence="2" id="KW-1185">Reference proteome</keyword>